<dbReference type="CDD" id="cd00170">
    <property type="entry name" value="SEC14"/>
    <property type="match status" value="1"/>
</dbReference>
<dbReference type="Proteomes" id="UP000036403">
    <property type="component" value="Unassembled WGS sequence"/>
</dbReference>
<evidence type="ECO:0000256" key="5">
    <source>
        <dbReference type="ARBA" id="ARBA00005232"/>
    </source>
</evidence>
<keyword evidence="21 31" id="KW-0472">Membrane</keyword>
<dbReference type="SUPFAM" id="SSF46938">
    <property type="entry name" value="CRAL/TRIO N-terminal domain"/>
    <property type="match status" value="1"/>
</dbReference>
<evidence type="ECO:0000256" key="27">
    <source>
        <dbReference type="ARBA" id="ARBA00079129"/>
    </source>
</evidence>
<evidence type="ECO:0000256" key="8">
    <source>
        <dbReference type="ARBA" id="ARBA00022491"/>
    </source>
</evidence>
<evidence type="ECO:0000256" key="3">
    <source>
        <dbReference type="ARBA" id="ARBA00004325"/>
    </source>
</evidence>
<keyword evidence="12" id="KW-0677">Repeat</keyword>
<comment type="similarity">
    <text evidence="26">Belongs to the CTCF zinc-finger protein family.</text>
</comment>
<dbReference type="InterPro" id="IPR036865">
    <property type="entry name" value="CRAL-TRIO_dom_sf"/>
</dbReference>
<dbReference type="Pfam" id="PF16484">
    <property type="entry name" value="CPT_N"/>
    <property type="match status" value="1"/>
</dbReference>
<dbReference type="Pfam" id="PF00755">
    <property type="entry name" value="Carn_acyltransf"/>
    <property type="match status" value="1"/>
</dbReference>
<dbReference type="PROSITE" id="PS50157">
    <property type="entry name" value="ZINC_FINGER_C2H2_2"/>
    <property type="match status" value="8"/>
</dbReference>
<dbReference type="GO" id="GO:0031966">
    <property type="term" value="C:mitochondrial membrane"/>
    <property type="evidence" value="ECO:0007669"/>
    <property type="project" value="UniProtKB-SubCell"/>
</dbReference>
<keyword evidence="8" id="KW-0678">Repressor</keyword>
<dbReference type="InterPro" id="IPR013783">
    <property type="entry name" value="Ig-like_fold"/>
</dbReference>
<evidence type="ECO:0000256" key="9">
    <source>
        <dbReference type="ARBA" id="ARBA00022679"/>
    </source>
</evidence>
<sequence length="1772" mass="202315">MAEAHSAVAFSFSITHEGWDVNFDREVLHLVWLSGVRSWKKRFFRFQNNLKSGVYPASLESLWITVMLVTAIHFAGYKVPYDLVGKVSPYLSGSSILAHLAGSFVVGLFLWLAVIYAIRYTLKLLLIYKGWMYESRGKVHKPSKLTRIWLLLYLRSVRPLLDDKNYARMERLAIEFQNGIGVKLQRYLVLKSWWSTNYVSDWWEEYVYLRGRSPLMVNSNFYGIDAILSHPTNLQAARTAAVIYSCLQYRRLIERQELEPILVQGLVPLCSWQYERVFNTTRIPGIDVDKIVHYQDTKHIVVYHKGRYFKVLIYYRNRILQACEIELQIQQILNDDSTPSEGEEKLAALTAGERTTWAQARKNFFAKGVNKASLDIIEKAAFVVALDDVPYEYDPDHPEKLDHYGRILLHGKGYDRWFDKSFTLCIGSNGRIGFNAEHSWADAPVMGTLWEFIMAADNEIGYKDGHNVGTPEFTPPAPIRLQWDLNAKCIEAIEQSYQVAHNILNDVELRIYVHNAYGKGLMKANSISPDAYIQMALQLAYYRDAGKFSLTYEASMTRLFREGRTETVRPCTIESAKWVKAMENKATVDEKIRLLMDAVAQHQRGYQDAMCGKGIDRHLFCLYVVSKYLEVDSPFLKEVLSEPWRLSTSQTPHGQTSKLDLKKYPNCISAGGGFGPVADDGYGVSYIIAGENLLFFHVSKGFHPADIARIKNNDDWLKRFLEASEFNDQEAFNMLWDTCTWRRKFGANDITEDNVKREYLEEGSCFGYGKDKDGKKLLVIKLKLHVKGVKDFAELQRCIVYWFERLEREVDQVSLFFDMAEAGLSNMDMELIRYLINLFKSYYPNFLNYIIIFEMPWILNTAFKIIKSWLPAKAIPKIKLVNKSTLKEFVDPSDALKSWGGNSDYVFKFVSEVHTNGDGVLNGKLDNKKVHFAESSPITEQSPSLIGDQTNEEQLLSIEPVEAITFNKDGNDITGTITLKNITTDKSLSYKIKTTSPEKFRVRPSSGILQPSEQRSVVVVLQPGYNIRGLLHNDRFLVMCLSLKNANATPQELTALWKSEKASEMHRLRCCDGNSENNEIQKSHSVLTSTGNDRNIDAIFSKMNHLEENYGKLRSEIVTVRYMLLIYMILTIVIAILLVYVLKTDIKNSMDQQNCHIHHVQQVEGLSGGEEGGTYFVDQSGQYYYQASSDEPPVMTQVQIQEVEETDVQNEGEATQDEQYHEIEELESAEGDEDGQVATNENNQVVINSGDAYQTVTIVPSDTNPGEVSYVLIVQQPESEEKESKPAEGETIATTAAAAEGEEAEGEQDLTVYDFEDNEDNEAPVESEAEDDKTKIIKFLPKKSQTVTQAHMCNYCNYTSPKRYLLSRHMKSHSEERPHKCSVCERGFKTLASLQNHVNTHTGTKPHHCKFCESAFTTSGELVRHVRYRHTHEKPHKCHECDYASVELSKLKRHIRCHTGERPYQCPHCTYASPDTFKLKRHLRIHTGEKPYECDFCQARFTQSNSLKAHKLIHNVGDKPVFQCELCPATCGRKTDLRIHVQKLHTSDKPLKCKRCGKTFPDRQKQLLKRHCNLYHNPSYVPPPPQEKTHQCPECERAFRHKGNLIRHMAVHDPESSLQEKQQALKIGRQKKIQIIDGQRVEVMTGDLASKLKGYEDDEEEEDEDDMMAVQGSDGQQYVVLEVIQLADNQGTDQMAVVANEDGELVMQDPLSQESGIVAETGEEVDEVEEDIEMQELKIESITSSSPKSSTQNTQSDPKLQKEMETCFGFDE</sequence>
<feature type="domain" description="C2H2-type" evidence="32">
    <location>
        <begin position="1464"/>
        <end position="1491"/>
    </location>
</feature>
<dbReference type="Gene3D" id="3.30.559.70">
    <property type="entry name" value="Choline/Carnitine o-acyltransferase, domain 2"/>
    <property type="match status" value="1"/>
</dbReference>
<feature type="domain" description="C2H2-type" evidence="32">
    <location>
        <begin position="1379"/>
        <end position="1406"/>
    </location>
</feature>
<keyword evidence="7" id="KW-0813">Transport</keyword>
<dbReference type="PROSITE" id="PS00028">
    <property type="entry name" value="ZINC_FINGER_C2H2_1"/>
    <property type="match status" value="5"/>
</dbReference>
<dbReference type="InterPro" id="IPR000542">
    <property type="entry name" value="Carn_acyl_trans"/>
</dbReference>
<dbReference type="Pfam" id="PF00096">
    <property type="entry name" value="zf-C2H2"/>
    <property type="match status" value="2"/>
</dbReference>
<feature type="domain" description="C2H2-type" evidence="32">
    <location>
        <begin position="1351"/>
        <end position="1378"/>
    </location>
</feature>
<protein>
    <recommendedName>
        <fullName evidence="6">carnitine O-palmitoyltransferase</fullName>
        <ecNumber evidence="6">2.3.1.21</ecNumber>
    </recommendedName>
    <alternativeName>
        <fullName evidence="27">CCCTC-binding factor</fullName>
    </alternativeName>
</protein>
<feature type="transmembrane region" description="Helical" evidence="31">
    <location>
        <begin position="54"/>
        <end position="76"/>
    </location>
</feature>
<dbReference type="Gene3D" id="6.10.250.1760">
    <property type="match status" value="1"/>
</dbReference>
<dbReference type="FunFam" id="3.30.160.60:FF:001668">
    <property type="entry name" value="transcriptional repressor CTCF"/>
    <property type="match status" value="1"/>
</dbReference>
<evidence type="ECO:0000259" key="33">
    <source>
        <dbReference type="PROSITE" id="PS50191"/>
    </source>
</evidence>
<feature type="compositionally biased region" description="Low complexity" evidence="30">
    <location>
        <begin position="1741"/>
        <end position="1756"/>
    </location>
</feature>
<dbReference type="GO" id="GO:0004095">
    <property type="term" value="F:carnitine O-palmitoyltransferase activity"/>
    <property type="evidence" value="ECO:0007669"/>
    <property type="project" value="UniProtKB-EC"/>
</dbReference>
<dbReference type="Gene3D" id="3.30.160.60">
    <property type="entry name" value="Classic Zinc Finger"/>
    <property type="match status" value="7"/>
</dbReference>
<dbReference type="GO" id="GO:0010468">
    <property type="term" value="P:regulation of gene expression"/>
    <property type="evidence" value="ECO:0007669"/>
    <property type="project" value="UniProtKB-ARBA"/>
</dbReference>
<dbReference type="Gene3D" id="3.40.525.10">
    <property type="entry name" value="CRAL-TRIO lipid binding domain"/>
    <property type="match status" value="1"/>
</dbReference>
<keyword evidence="18" id="KW-0443">Lipid metabolism</keyword>
<evidence type="ECO:0000313" key="36">
    <source>
        <dbReference type="Proteomes" id="UP000036403"/>
    </source>
</evidence>
<dbReference type="SMART" id="SM00355">
    <property type="entry name" value="ZnF_C2H2"/>
    <property type="match status" value="9"/>
</dbReference>
<comment type="catalytic activity">
    <reaction evidence="25">
        <text>(R)-carnitine + hexadecanoyl-CoA = O-hexadecanoyl-(R)-carnitine + CoA</text>
        <dbReference type="Rhea" id="RHEA:12661"/>
        <dbReference type="ChEBI" id="CHEBI:16347"/>
        <dbReference type="ChEBI" id="CHEBI:17490"/>
        <dbReference type="ChEBI" id="CHEBI:57287"/>
        <dbReference type="ChEBI" id="CHEBI:57379"/>
        <dbReference type="EC" id="2.3.1.21"/>
    </reaction>
    <physiologicalReaction direction="left-to-right" evidence="25">
        <dbReference type="Rhea" id="RHEA:12662"/>
    </physiologicalReaction>
</comment>
<dbReference type="InterPro" id="IPR036273">
    <property type="entry name" value="CRAL/TRIO_N_dom_sf"/>
</dbReference>
<dbReference type="FunFam" id="3.30.160.60:FF:000373">
    <property type="entry name" value="Putative transcriptional repressor ctcf"/>
    <property type="match status" value="1"/>
</dbReference>
<dbReference type="SUPFAM" id="SSF57667">
    <property type="entry name" value="beta-beta-alpha zinc fingers"/>
    <property type="match status" value="5"/>
</dbReference>
<evidence type="ECO:0000256" key="12">
    <source>
        <dbReference type="ARBA" id="ARBA00022737"/>
    </source>
</evidence>
<keyword evidence="36" id="KW-1185">Reference proteome</keyword>
<dbReference type="FunFam" id="3.30.160.60:FF:000255">
    <property type="entry name" value="Zinc finger and AT-hook domain containing"/>
    <property type="match status" value="1"/>
</dbReference>
<dbReference type="OrthoDB" id="240216at2759"/>
<dbReference type="UniPathway" id="UPA00659"/>
<keyword evidence="10 31" id="KW-0812">Transmembrane</keyword>
<dbReference type="Pfam" id="PF00635">
    <property type="entry name" value="Motile_Sperm"/>
    <property type="match status" value="1"/>
</dbReference>
<keyword evidence="16 31" id="KW-1133">Transmembrane helix</keyword>
<keyword evidence="17" id="KW-0805">Transcription regulation</keyword>
<dbReference type="GO" id="GO:0008270">
    <property type="term" value="F:zinc ion binding"/>
    <property type="evidence" value="ECO:0007669"/>
    <property type="project" value="UniProtKB-KW"/>
</dbReference>
<feature type="domain" description="MSP" evidence="34">
    <location>
        <begin position="955"/>
        <end position="1075"/>
    </location>
</feature>
<feature type="active site" description="Proton acceptor" evidence="28">
    <location>
        <position position="438"/>
    </location>
</feature>
<comment type="caution">
    <text evidence="35">The sequence shown here is derived from an EMBL/GenBank/DDBJ whole genome shotgun (WGS) entry which is preliminary data.</text>
</comment>
<dbReference type="GO" id="GO:0015909">
    <property type="term" value="P:long-chain fatty acid transport"/>
    <property type="evidence" value="ECO:0007669"/>
    <property type="project" value="UniProtKB-ARBA"/>
</dbReference>
<dbReference type="EC" id="2.3.1.21" evidence="6"/>
<dbReference type="InterPro" id="IPR032476">
    <property type="entry name" value="CPT_N"/>
</dbReference>
<dbReference type="InterPro" id="IPR039551">
    <property type="entry name" value="Cho/carn_acyl_trans"/>
</dbReference>
<gene>
    <name evidence="35" type="ORF">RF55_4066</name>
</gene>
<dbReference type="Gene3D" id="2.60.40.10">
    <property type="entry name" value="Immunoglobulins"/>
    <property type="match status" value="1"/>
</dbReference>
<feature type="domain" description="C2H2-type" evidence="32">
    <location>
        <begin position="1590"/>
        <end position="1617"/>
    </location>
</feature>
<dbReference type="Gene3D" id="3.30.559.10">
    <property type="entry name" value="Chloramphenicol acetyltransferase-like domain"/>
    <property type="match status" value="1"/>
</dbReference>
<dbReference type="GO" id="GO:0009437">
    <property type="term" value="P:carnitine metabolic process"/>
    <property type="evidence" value="ECO:0007669"/>
    <property type="project" value="TreeGrafter"/>
</dbReference>
<evidence type="ECO:0000256" key="2">
    <source>
        <dbReference type="ARBA" id="ARBA00004141"/>
    </source>
</evidence>
<evidence type="ECO:0000256" key="14">
    <source>
        <dbReference type="ARBA" id="ARBA00022832"/>
    </source>
</evidence>
<dbReference type="PROSITE" id="PS50191">
    <property type="entry name" value="CRAL_TRIO"/>
    <property type="match status" value="1"/>
</dbReference>
<feature type="non-terminal residue" evidence="35">
    <location>
        <position position="1772"/>
    </location>
</feature>
<evidence type="ECO:0000256" key="20">
    <source>
        <dbReference type="ARBA" id="ARBA00023128"/>
    </source>
</evidence>
<evidence type="ECO:0000256" key="16">
    <source>
        <dbReference type="ARBA" id="ARBA00022989"/>
    </source>
</evidence>
<dbReference type="InterPro" id="IPR023213">
    <property type="entry name" value="CAT-like_dom_sf"/>
</dbReference>
<evidence type="ECO:0000259" key="34">
    <source>
        <dbReference type="PROSITE" id="PS50202"/>
    </source>
</evidence>
<dbReference type="FunFam" id="3.30.160.60:FF:000222">
    <property type="entry name" value="Putative transcriptional repressor ctcf"/>
    <property type="match status" value="1"/>
</dbReference>
<keyword evidence="24" id="KW-0012">Acyltransferase</keyword>
<proteinExistence type="inferred from homology"/>
<evidence type="ECO:0000256" key="26">
    <source>
        <dbReference type="ARBA" id="ARBA00061457"/>
    </source>
</evidence>
<evidence type="ECO:0000256" key="29">
    <source>
        <dbReference type="PROSITE-ProRule" id="PRU00042"/>
    </source>
</evidence>
<keyword evidence="9 35" id="KW-0808">Transferase</keyword>
<feature type="domain" description="CRAL-TRIO" evidence="33">
    <location>
        <begin position="753"/>
        <end position="907"/>
    </location>
</feature>
<evidence type="ECO:0000256" key="10">
    <source>
        <dbReference type="ARBA" id="ARBA00022692"/>
    </source>
</evidence>
<dbReference type="GO" id="GO:0003677">
    <property type="term" value="F:DNA binding"/>
    <property type="evidence" value="ECO:0007669"/>
    <property type="project" value="UniProtKB-KW"/>
</dbReference>
<keyword evidence="22" id="KW-0804">Transcription</keyword>
<dbReference type="PANTHER" id="PTHR22589:SF31">
    <property type="entry name" value="CARNITINE O-PALMITOYLTRANSFERASE"/>
    <property type="match status" value="1"/>
</dbReference>
<dbReference type="PaxDb" id="67767-A0A0J7KZB1"/>
<evidence type="ECO:0000256" key="11">
    <source>
        <dbReference type="ARBA" id="ARBA00022723"/>
    </source>
</evidence>
<dbReference type="InterPro" id="IPR042231">
    <property type="entry name" value="Cho/carn_acyl_trans_2"/>
</dbReference>
<dbReference type="SUPFAM" id="SSF49354">
    <property type="entry name" value="PapD-like"/>
    <property type="match status" value="1"/>
</dbReference>
<comment type="subcellular location">
    <subcellularLocation>
        <location evidence="2">Membrane</location>
        <topology evidence="2">Multi-pass membrane protein</topology>
    </subcellularLocation>
    <subcellularLocation>
        <location evidence="3">Mitochondrion membrane</location>
    </subcellularLocation>
    <subcellularLocation>
        <location evidence="1">Nucleus</location>
    </subcellularLocation>
</comment>
<keyword evidence="23" id="KW-0539">Nucleus</keyword>
<organism evidence="35 36">
    <name type="scientific">Lasius niger</name>
    <name type="common">Black garden ant</name>
    <dbReference type="NCBI Taxonomy" id="67767"/>
    <lineage>
        <taxon>Eukaryota</taxon>
        <taxon>Metazoa</taxon>
        <taxon>Ecdysozoa</taxon>
        <taxon>Arthropoda</taxon>
        <taxon>Hexapoda</taxon>
        <taxon>Insecta</taxon>
        <taxon>Pterygota</taxon>
        <taxon>Neoptera</taxon>
        <taxon>Endopterygota</taxon>
        <taxon>Hymenoptera</taxon>
        <taxon>Apocrita</taxon>
        <taxon>Aculeata</taxon>
        <taxon>Formicoidea</taxon>
        <taxon>Formicidae</taxon>
        <taxon>Formicinae</taxon>
        <taxon>Lasius</taxon>
        <taxon>Lasius</taxon>
    </lineage>
</organism>
<dbReference type="EMBL" id="LBMM01001814">
    <property type="protein sequence ID" value="KMQ95701.1"/>
    <property type="molecule type" value="Genomic_DNA"/>
</dbReference>
<evidence type="ECO:0000256" key="1">
    <source>
        <dbReference type="ARBA" id="ARBA00004123"/>
    </source>
</evidence>
<dbReference type="STRING" id="67767.A0A0J7KZB1"/>
<evidence type="ECO:0000256" key="31">
    <source>
        <dbReference type="SAM" id="Phobius"/>
    </source>
</evidence>
<dbReference type="SUPFAM" id="SSF52777">
    <property type="entry name" value="CoA-dependent acyltransferases"/>
    <property type="match status" value="2"/>
</dbReference>
<keyword evidence="19" id="KW-0238">DNA-binding</keyword>
<feature type="domain" description="C2H2-type" evidence="32">
    <location>
        <begin position="1522"/>
        <end position="1550"/>
    </location>
</feature>
<dbReference type="InterPro" id="IPR036236">
    <property type="entry name" value="Znf_C2H2_sf"/>
</dbReference>
<keyword evidence="14" id="KW-0276">Fatty acid metabolism</keyword>
<evidence type="ECO:0000256" key="15">
    <source>
        <dbReference type="ARBA" id="ARBA00022833"/>
    </source>
</evidence>
<dbReference type="PANTHER" id="PTHR22589">
    <property type="entry name" value="CARNITINE O-ACYLTRANSFERASE"/>
    <property type="match status" value="1"/>
</dbReference>
<evidence type="ECO:0000256" key="22">
    <source>
        <dbReference type="ARBA" id="ARBA00023163"/>
    </source>
</evidence>
<feature type="transmembrane region" description="Helical" evidence="31">
    <location>
        <begin position="96"/>
        <end position="118"/>
    </location>
</feature>
<feature type="domain" description="C2H2-type" evidence="32">
    <location>
        <begin position="1492"/>
        <end position="1520"/>
    </location>
</feature>
<feature type="region of interest" description="Disordered" evidence="30">
    <location>
        <begin position="1740"/>
        <end position="1772"/>
    </location>
</feature>
<evidence type="ECO:0000256" key="28">
    <source>
        <dbReference type="PIRSR" id="PIRSR600542-1"/>
    </source>
</evidence>
<evidence type="ECO:0000256" key="24">
    <source>
        <dbReference type="ARBA" id="ARBA00023315"/>
    </source>
</evidence>
<feature type="domain" description="C2H2-type" evidence="32">
    <location>
        <begin position="1436"/>
        <end position="1463"/>
    </location>
</feature>
<evidence type="ECO:0000256" key="13">
    <source>
        <dbReference type="ARBA" id="ARBA00022771"/>
    </source>
</evidence>
<dbReference type="PROSITE" id="PS50202">
    <property type="entry name" value="MSP"/>
    <property type="match status" value="1"/>
</dbReference>
<dbReference type="GO" id="GO:0006635">
    <property type="term" value="P:fatty acid beta-oxidation"/>
    <property type="evidence" value="ECO:0007669"/>
    <property type="project" value="UniProtKB-UniPathway"/>
</dbReference>
<keyword evidence="13 29" id="KW-0863">Zinc-finger</keyword>
<dbReference type="InterPro" id="IPR000535">
    <property type="entry name" value="MSP_dom"/>
</dbReference>
<name>A0A0J7KZB1_LASNI</name>
<dbReference type="FunFam" id="3.30.559.10:FF:000002">
    <property type="entry name" value="carnitine O-palmitoyltransferase 1, liver isoform"/>
    <property type="match status" value="1"/>
</dbReference>
<evidence type="ECO:0000256" key="17">
    <source>
        <dbReference type="ARBA" id="ARBA00023015"/>
    </source>
</evidence>
<keyword evidence="15" id="KW-0862">Zinc</keyword>
<dbReference type="InterPro" id="IPR001251">
    <property type="entry name" value="CRAL-TRIO_dom"/>
</dbReference>
<evidence type="ECO:0000256" key="21">
    <source>
        <dbReference type="ARBA" id="ARBA00023136"/>
    </source>
</evidence>
<reference evidence="35 36" key="1">
    <citation type="submission" date="2015-04" db="EMBL/GenBank/DDBJ databases">
        <title>Lasius niger genome sequencing.</title>
        <authorList>
            <person name="Konorov E.A."/>
            <person name="Nikitin M.A."/>
            <person name="Kirill M.V."/>
            <person name="Chang P."/>
        </authorList>
    </citation>
    <scope>NUCLEOTIDE SEQUENCE [LARGE SCALE GENOMIC DNA]</scope>
    <source>
        <tissue evidence="35">Whole</tissue>
    </source>
</reference>
<evidence type="ECO:0000313" key="35">
    <source>
        <dbReference type="EMBL" id="KMQ95701.1"/>
    </source>
</evidence>
<dbReference type="FunFam" id="3.30.559.70:FF:000001">
    <property type="entry name" value="Carnitine O-palmitoyltransferase 1, liver isoform"/>
    <property type="match status" value="1"/>
</dbReference>
<comment type="similarity">
    <text evidence="5">Belongs to the carnitine/choline acetyltransferase family.</text>
</comment>
<feature type="domain" description="C2H2-type" evidence="32">
    <location>
        <begin position="1407"/>
        <end position="1435"/>
    </location>
</feature>
<dbReference type="FunFam" id="3.30.160.60:FF:000420">
    <property type="entry name" value="Putative transcriptional repressor ctcf"/>
    <property type="match status" value="1"/>
</dbReference>
<evidence type="ECO:0000256" key="7">
    <source>
        <dbReference type="ARBA" id="ARBA00022448"/>
    </source>
</evidence>
<comment type="pathway">
    <text evidence="4">Lipid metabolism; fatty acid beta-oxidation.</text>
</comment>
<evidence type="ECO:0000259" key="32">
    <source>
        <dbReference type="PROSITE" id="PS50157"/>
    </source>
</evidence>
<dbReference type="FunFam" id="3.30.160.60:FF:000049">
    <property type="entry name" value="transcriptional repressor CTCF isoform X1"/>
    <property type="match status" value="1"/>
</dbReference>
<dbReference type="GO" id="GO:0005634">
    <property type="term" value="C:nucleus"/>
    <property type="evidence" value="ECO:0007669"/>
    <property type="project" value="UniProtKB-SubCell"/>
</dbReference>
<accession>A0A0J7KZB1</accession>
<evidence type="ECO:0000256" key="4">
    <source>
        <dbReference type="ARBA" id="ARBA00005005"/>
    </source>
</evidence>
<keyword evidence="20" id="KW-0496">Mitochondrion</keyword>
<keyword evidence="11" id="KW-0479">Metal-binding</keyword>
<evidence type="ECO:0000256" key="6">
    <source>
        <dbReference type="ARBA" id="ARBA00013243"/>
    </source>
</evidence>
<dbReference type="SUPFAM" id="SSF52087">
    <property type="entry name" value="CRAL/TRIO domain"/>
    <property type="match status" value="1"/>
</dbReference>
<evidence type="ECO:0000256" key="30">
    <source>
        <dbReference type="SAM" id="MobiDB-lite"/>
    </source>
</evidence>
<evidence type="ECO:0000256" key="18">
    <source>
        <dbReference type="ARBA" id="ARBA00023098"/>
    </source>
</evidence>
<dbReference type="SMART" id="SM00516">
    <property type="entry name" value="SEC14"/>
    <property type="match status" value="1"/>
</dbReference>
<feature type="transmembrane region" description="Helical" evidence="31">
    <location>
        <begin position="1122"/>
        <end position="1142"/>
    </location>
</feature>
<evidence type="ECO:0000256" key="23">
    <source>
        <dbReference type="ARBA" id="ARBA00023242"/>
    </source>
</evidence>
<dbReference type="InterPro" id="IPR008962">
    <property type="entry name" value="PapD-like_sf"/>
</dbReference>
<dbReference type="Pfam" id="PF00650">
    <property type="entry name" value="CRAL_TRIO"/>
    <property type="match status" value="1"/>
</dbReference>
<dbReference type="InterPro" id="IPR013087">
    <property type="entry name" value="Znf_C2H2_type"/>
</dbReference>
<evidence type="ECO:0000256" key="25">
    <source>
        <dbReference type="ARBA" id="ARBA00048480"/>
    </source>
</evidence>
<evidence type="ECO:0000256" key="19">
    <source>
        <dbReference type="ARBA" id="ARBA00023125"/>
    </source>
</evidence>